<dbReference type="GO" id="GO:0020037">
    <property type="term" value="F:heme binding"/>
    <property type="evidence" value="ECO:0007669"/>
    <property type="project" value="InterPro"/>
</dbReference>
<dbReference type="PRINTS" id="PR00463">
    <property type="entry name" value="EP450I"/>
</dbReference>
<protein>
    <recommendedName>
        <fullName evidence="13">Cytochrome P450</fullName>
    </recommendedName>
</protein>
<dbReference type="Proteomes" id="UP000054279">
    <property type="component" value="Unassembled WGS sequence"/>
</dbReference>
<dbReference type="InterPro" id="IPR017972">
    <property type="entry name" value="Cyt_P450_CS"/>
</dbReference>
<comment type="pathway">
    <text evidence="2">Secondary metabolite biosynthesis.</text>
</comment>
<dbReference type="PRINTS" id="PR00385">
    <property type="entry name" value="P450"/>
</dbReference>
<feature type="binding site" description="axial binding residue" evidence="9">
    <location>
        <position position="428"/>
    </location>
    <ligand>
        <name>heme</name>
        <dbReference type="ChEBI" id="CHEBI:30413"/>
    </ligand>
    <ligandPart>
        <name>Fe</name>
        <dbReference type="ChEBI" id="CHEBI:18248"/>
    </ligandPart>
</feature>
<evidence type="ECO:0000256" key="8">
    <source>
        <dbReference type="ARBA" id="ARBA00023033"/>
    </source>
</evidence>
<dbReference type="CDD" id="cd11065">
    <property type="entry name" value="CYP64-like"/>
    <property type="match status" value="1"/>
</dbReference>
<dbReference type="PROSITE" id="PS00086">
    <property type="entry name" value="CYTOCHROME_P450"/>
    <property type="match status" value="1"/>
</dbReference>
<dbReference type="HOGENOM" id="CLU_001570_2_3_1"/>
<dbReference type="OrthoDB" id="2789670at2759"/>
<evidence type="ECO:0000313" key="11">
    <source>
        <dbReference type="EMBL" id="KIJ27501.1"/>
    </source>
</evidence>
<dbReference type="AlphaFoldDB" id="A0A0C9UPX1"/>
<dbReference type="Gene3D" id="1.10.630.10">
    <property type="entry name" value="Cytochrome P450"/>
    <property type="match status" value="1"/>
</dbReference>
<keyword evidence="8 10" id="KW-0503">Monooxygenase</keyword>
<keyword evidence="7 9" id="KW-0408">Iron</keyword>
<dbReference type="Pfam" id="PF00067">
    <property type="entry name" value="p450"/>
    <property type="match status" value="1"/>
</dbReference>
<keyword evidence="6 10" id="KW-0560">Oxidoreductase</keyword>
<evidence type="ECO:0000256" key="2">
    <source>
        <dbReference type="ARBA" id="ARBA00005179"/>
    </source>
</evidence>
<evidence type="ECO:0000256" key="9">
    <source>
        <dbReference type="PIRSR" id="PIRSR602401-1"/>
    </source>
</evidence>
<reference evidence="11 12" key="1">
    <citation type="submission" date="2014-06" db="EMBL/GenBank/DDBJ databases">
        <title>Evolutionary Origins and Diversification of the Mycorrhizal Mutualists.</title>
        <authorList>
            <consortium name="DOE Joint Genome Institute"/>
            <consortium name="Mycorrhizal Genomics Consortium"/>
            <person name="Kohler A."/>
            <person name="Kuo A."/>
            <person name="Nagy L.G."/>
            <person name="Floudas D."/>
            <person name="Copeland A."/>
            <person name="Barry K.W."/>
            <person name="Cichocki N."/>
            <person name="Veneault-Fourrey C."/>
            <person name="LaButti K."/>
            <person name="Lindquist E.A."/>
            <person name="Lipzen A."/>
            <person name="Lundell T."/>
            <person name="Morin E."/>
            <person name="Murat C."/>
            <person name="Riley R."/>
            <person name="Ohm R."/>
            <person name="Sun H."/>
            <person name="Tunlid A."/>
            <person name="Henrissat B."/>
            <person name="Grigoriev I.V."/>
            <person name="Hibbett D.S."/>
            <person name="Martin F."/>
        </authorList>
    </citation>
    <scope>NUCLEOTIDE SEQUENCE [LARGE SCALE GENOMIC DNA]</scope>
    <source>
        <strain evidence="11 12">SS14</strain>
    </source>
</reference>
<comment type="similarity">
    <text evidence="3 10">Belongs to the cytochrome P450 family.</text>
</comment>
<evidence type="ECO:0000256" key="6">
    <source>
        <dbReference type="ARBA" id="ARBA00023002"/>
    </source>
</evidence>
<evidence type="ECO:0000256" key="3">
    <source>
        <dbReference type="ARBA" id="ARBA00010617"/>
    </source>
</evidence>
<organism evidence="11 12">
    <name type="scientific">Sphaerobolus stellatus (strain SS14)</name>
    <dbReference type="NCBI Taxonomy" id="990650"/>
    <lineage>
        <taxon>Eukaryota</taxon>
        <taxon>Fungi</taxon>
        <taxon>Dikarya</taxon>
        <taxon>Basidiomycota</taxon>
        <taxon>Agaricomycotina</taxon>
        <taxon>Agaricomycetes</taxon>
        <taxon>Phallomycetidae</taxon>
        <taxon>Geastrales</taxon>
        <taxon>Sphaerobolaceae</taxon>
        <taxon>Sphaerobolus</taxon>
    </lineage>
</organism>
<dbReference type="GO" id="GO:0005506">
    <property type="term" value="F:iron ion binding"/>
    <property type="evidence" value="ECO:0007669"/>
    <property type="project" value="InterPro"/>
</dbReference>
<dbReference type="SUPFAM" id="SSF48264">
    <property type="entry name" value="Cytochrome P450"/>
    <property type="match status" value="1"/>
</dbReference>
<evidence type="ECO:0000256" key="7">
    <source>
        <dbReference type="ARBA" id="ARBA00023004"/>
    </source>
</evidence>
<comment type="cofactor">
    <cofactor evidence="1 9">
        <name>heme</name>
        <dbReference type="ChEBI" id="CHEBI:30413"/>
    </cofactor>
</comment>
<dbReference type="InterPro" id="IPR001128">
    <property type="entry name" value="Cyt_P450"/>
</dbReference>
<gene>
    <name evidence="11" type="ORF">M422DRAFT_190946</name>
</gene>
<evidence type="ECO:0000256" key="4">
    <source>
        <dbReference type="ARBA" id="ARBA00022617"/>
    </source>
</evidence>
<evidence type="ECO:0008006" key="13">
    <source>
        <dbReference type="Google" id="ProtNLM"/>
    </source>
</evidence>
<dbReference type="PANTHER" id="PTHR46300">
    <property type="entry name" value="P450, PUTATIVE (EUROFUNG)-RELATED-RELATED"/>
    <property type="match status" value="1"/>
</dbReference>
<dbReference type="InterPro" id="IPR050364">
    <property type="entry name" value="Cytochrome_P450_fung"/>
</dbReference>
<accession>A0A0C9UPX1</accession>
<evidence type="ECO:0000313" key="12">
    <source>
        <dbReference type="Proteomes" id="UP000054279"/>
    </source>
</evidence>
<evidence type="ECO:0000256" key="5">
    <source>
        <dbReference type="ARBA" id="ARBA00022723"/>
    </source>
</evidence>
<sequence length="499" mass="56302">MSYISYAWILAAASFIYYFLKDRHKLPLPPGPKPLPLIGNVFDMPTSYEYVKYAEWGDKYGDVAHVTAFGKHVILLNSIKACTELLEQRSAIYSDRPVMPMVTDPMLMDAGWSFGLMRYSKRWIRHRRLFTQYINPTTITQVYAERQTSSVRMLLGLLLSSPENLKRNLTHASANLILGITYGYTVQSGHDPVIAVAEEVMVKVNEGFNPKYLVNLLPILKYVPTWFPGAGWKRFAQLKTRPVGHRLASGKGTACIVQQALADRTEGDDPGIENDIREMAATLYAAGSDTTVAVIHALILQLILHPDIQKRAQLELDSVVGSPDSPEFRLPTWEDRPRTLYLQALIKEILRWNPASGTGIPHSVMEDDVYRGWRIPKGSIIFPNAWGLLRSEEYYKEPNVFKPERFLGENPEPDPSISGAFGFGRRVCPGRLLAENTLWLESACLLSAFNFSHAKDQNGKDIDIQYATTPKAEHPPEFPCSITPRSRNIEKVIKGTEFF</sequence>
<dbReference type="EMBL" id="KN837333">
    <property type="protein sequence ID" value="KIJ27501.1"/>
    <property type="molecule type" value="Genomic_DNA"/>
</dbReference>
<dbReference type="GO" id="GO:0004497">
    <property type="term" value="F:monooxygenase activity"/>
    <property type="evidence" value="ECO:0007669"/>
    <property type="project" value="UniProtKB-KW"/>
</dbReference>
<evidence type="ECO:0000256" key="1">
    <source>
        <dbReference type="ARBA" id="ARBA00001971"/>
    </source>
</evidence>
<dbReference type="GO" id="GO:0016705">
    <property type="term" value="F:oxidoreductase activity, acting on paired donors, with incorporation or reduction of molecular oxygen"/>
    <property type="evidence" value="ECO:0007669"/>
    <property type="project" value="InterPro"/>
</dbReference>
<dbReference type="InterPro" id="IPR002401">
    <property type="entry name" value="Cyt_P450_E_grp-I"/>
</dbReference>
<proteinExistence type="inferred from homology"/>
<evidence type="ECO:0000256" key="10">
    <source>
        <dbReference type="RuleBase" id="RU000461"/>
    </source>
</evidence>
<keyword evidence="4 9" id="KW-0349">Heme</keyword>
<name>A0A0C9UPX1_SPHS4</name>
<keyword evidence="12" id="KW-1185">Reference proteome</keyword>
<dbReference type="InterPro" id="IPR036396">
    <property type="entry name" value="Cyt_P450_sf"/>
</dbReference>
<keyword evidence="5 9" id="KW-0479">Metal-binding</keyword>
<dbReference type="PANTHER" id="PTHR46300:SF7">
    <property type="entry name" value="P450, PUTATIVE (EUROFUNG)-RELATED"/>
    <property type="match status" value="1"/>
</dbReference>